<feature type="transmembrane region" description="Helical" evidence="7">
    <location>
        <begin position="56"/>
        <end position="75"/>
    </location>
</feature>
<dbReference type="Pfam" id="PF01899">
    <property type="entry name" value="MNHE"/>
    <property type="match status" value="1"/>
</dbReference>
<name>A0A0D5LT25_MAREN</name>
<dbReference type="PIRSF" id="PIRSF019239">
    <property type="entry name" value="MrpE"/>
    <property type="match status" value="1"/>
</dbReference>
<dbReference type="GO" id="GO:0008324">
    <property type="term" value="F:monoatomic cation transmembrane transporter activity"/>
    <property type="evidence" value="ECO:0007669"/>
    <property type="project" value="InterPro"/>
</dbReference>
<dbReference type="PATRIC" id="fig|1486262.3.peg.3874"/>
<keyword evidence="4 7" id="KW-0812">Transmembrane</keyword>
<proteinExistence type="inferred from homology"/>
<dbReference type="STRING" id="1486262.TM49_18725"/>
<dbReference type="Proteomes" id="UP000032611">
    <property type="component" value="Chromosome"/>
</dbReference>
<protein>
    <submittedName>
        <fullName evidence="8">Cation:proton antiporter</fullName>
    </submittedName>
</protein>
<keyword evidence="5 7" id="KW-1133">Transmembrane helix</keyword>
<evidence type="ECO:0000256" key="1">
    <source>
        <dbReference type="ARBA" id="ARBA00004651"/>
    </source>
</evidence>
<gene>
    <name evidence="8" type="ORF">TM49_18725</name>
</gene>
<dbReference type="OrthoDB" id="9807187at2"/>
<dbReference type="RefSeq" id="WP_045683479.1">
    <property type="nucleotide sequence ID" value="NZ_CP010803.1"/>
</dbReference>
<organism evidence="8 9">
    <name type="scientific">Martelella endophytica</name>
    <dbReference type="NCBI Taxonomy" id="1486262"/>
    <lineage>
        <taxon>Bacteria</taxon>
        <taxon>Pseudomonadati</taxon>
        <taxon>Pseudomonadota</taxon>
        <taxon>Alphaproteobacteria</taxon>
        <taxon>Hyphomicrobiales</taxon>
        <taxon>Aurantimonadaceae</taxon>
        <taxon>Martelella</taxon>
    </lineage>
</organism>
<dbReference type="EMBL" id="CP010803">
    <property type="protein sequence ID" value="AJY47246.1"/>
    <property type="molecule type" value="Genomic_DNA"/>
</dbReference>
<keyword evidence="3" id="KW-1003">Cell membrane</keyword>
<dbReference type="GO" id="GO:0005886">
    <property type="term" value="C:plasma membrane"/>
    <property type="evidence" value="ECO:0007669"/>
    <property type="project" value="UniProtKB-SubCell"/>
</dbReference>
<comment type="subcellular location">
    <subcellularLocation>
        <location evidence="1">Cell membrane</location>
        <topology evidence="1">Multi-pass membrane protein</topology>
    </subcellularLocation>
</comment>
<dbReference type="KEGG" id="mey:TM49_18725"/>
<dbReference type="AlphaFoldDB" id="A0A0D5LT25"/>
<evidence type="ECO:0000256" key="4">
    <source>
        <dbReference type="ARBA" id="ARBA00022692"/>
    </source>
</evidence>
<dbReference type="InterPro" id="IPR002758">
    <property type="entry name" value="Cation_antiport_E"/>
</dbReference>
<reference evidence="8 9" key="1">
    <citation type="journal article" date="2015" name="Genome Announc.">
        <title>Complete genome sequence of Martelella endophytica YC6887, which has antifungal activity associated with a halophyte.</title>
        <authorList>
            <person name="Khan A."/>
            <person name="Khan H."/>
            <person name="Chung E.J."/>
            <person name="Hossain M.T."/>
            <person name="Chung Y.R."/>
        </authorList>
    </citation>
    <scope>NUCLEOTIDE SEQUENCE [LARGE SCALE GENOMIC DNA]</scope>
    <source>
        <strain evidence="8">YC6887</strain>
    </source>
</reference>
<evidence type="ECO:0000256" key="3">
    <source>
        <dbReference type="ARBA" id="ARBA00022475"/>
    </source>
</evidence>
<dbReference type="PANTHER" id="PTHR34584:SF1">
    <property type="entry name" value="NA(+)_H(+) ANTIPORTER SUBUNIT E1"/>
    <property type="match status" value="1"/>
</dbReference>
<dbReference type="NCBIfam" id="NF006519">
    <property type="entry name" value="PRK08965.1-3"/>
    <property type="match status" value="1"/>
</dbReference>
<accession>A0A0D5LT25</accession>
<evidence type="ECO:0000256" key="2">
    <source>
        <dbReference type="ARBA" id="ARBA00006228"/>
    </source>
</evidence>
<keyword evidence="9" id="KW-1185">Reference proteome</keyword>
<evidence type="ECO:0000313" key="9">
    <source>
        <dbReference type="Proteomes" id="UP000032611"/>
    </source>
</evidence>
<evidence type="ECO:0000256" key="7">
    <source>
        <dbReference type="SAM" id="Phobius"/>
    </source>
</evidence>
<evidence type="ECO:0000256" key="5">
    <source>
        <dbReference type="ARBA" id="ARBA00022989"/>
    </source>
</evidence>
<sequence length="157" mass="17730">MNMFVLNLVLAIIWVAVTGSASLHNLVFGFIVGAICVALVRYQVGGRGYYTRMRRIISLFLLFLYELMVSAWSVAKLVCSPRMELKPGIFRYELRLERDFEIVLLANMITLTPGTLSVDVSDDKKYLYIHALDCADPDGIRRGIADGFETKIREAFA</sequence>
<evidence type="ECO:0000256" key="6">
    <source>
        <dbReference type="ARBA" id="ARBA00023136"/>
    </source>
</evidence>
<comment type="similarity">
    <text evidence="2">Belongs to the CPA3 antiporters (TC 2.A.63) subunit E family.</text>
</comment>
<dbReference type="HOGENOM" id="CLU_086615_3_1_5"/>
<dbReference type="PANTHER" id="PTHR34584">
    <property type="entry name" value="NA(+)/H(+) ANTIPORTER SUBUNIT E1"/>
    <property type="match status" value="1"/>
</dbReference>
<evidence type="ECO:0000313" key="8">
    <source>
        <dbReference type="EMBL" id="AJY47246.1"/>
    </source>
</evidence>
<keyword evidence="6 7" id="KW-0472">Membrane</keyword>